<dbReference type="EMBL" id="LN651282">
    <property type="protein sequence ID" value="CEJ18739.1"/>
    <property type="molecule type" value="Genomic_DNA"/>
</dbReference>
<reference evidence="1" key="2">
    <citation type="submission" date="2022-04" db="EMBL/GenBank/DDBJ databases">
        <title>Genomic draft of R. solanacearum strain IPO1609, a phylotype IIB1/biovar 2/race 3 strain isolated from potato in Europe.</title>
        <authorList>
            <person name="Boucher C."/>
            <person name="Carrere S."/>
            <person name="Dossat C."/>
            <person name="Elbaz M."/>
            <person name="Genin S."/>
            <person name="Gouzy J."/>
            <person name="Prior P."/>
            <person name="Segurens B."/>
            <person name="Wincker P."/>
        </authorList>
    </citation>
    <scope>NUCLEOTIDE SEQUENCE</scope>
    <source>
        <strain evidence="1">IPO1609</strain>
    </source>
</reference>
<organism evidence="1 2">
    <name type="scientific">Ralstonia solanacearum IPO1609</name>
    <dbReference type="NCBI Taxonomy" id="564066"/>
    <lineage>
        <taxon>Bacteria</taxon>
        <taxon>Pseudomonadati</taxon>
        <taxon>Pseudomonadota</taxon>
        <taxon>Betaproteobacteria</taxon>
        <taxon>Burkholderiales</taxon>
        <taxon>Burkholderiaceae</taxon>
        <taxon>Ralstonia</taxon>
        <taxon>Ralstonia solanacearum species complex</taxon>
    </lineage>
</organism>
<protein>
    <submittedName>
        <fullName evidence="1">Uncharacterized protein</fullName>
    </submittedName>
</protein>
<dbReference type="AlphaFoldDB" id="A0ABF7RB30"/>
<evidence type="ECO:0000313" key="2">
    <source>
        <dbReference type="Proteomes" id="UP000053470"/>
    </source>
</evidence>
<evidence type="ECO:0000313" key="1">
    <source>
        <dbReference type="EMBL" id="CEJ18739.1"/>
    </source>
</evidence>
<accession>A0ABF7RB30</accession>
<reference evidence="1" key="1">
    <citation type="submission" date="2014-11" db="EMBL/GenBank/DDBJ databases">
        <authorList>
            <person name="Genoscope - CEA"/>
        </authorList>
    </citation>
    <scope>NUCLEOTIDE SEQUENCE</scope>
    <source>
        <strain evidence="1">IPO1609</strain>
    </source>
</reference>
<name>A0ABF7RB30_RALSL</name>
<gene>
    <name evidence="1" type="ORF">RSIPO_00914</name>
</gene>
<dbReference type="Proteomes" id="UP000053470">
    <property type="component" value="Unassembled WGS sequence"/>
</dbReference>
<sequence>MHIGYIADTIVHGKQEILRETTRGIPQHFVEPKRAVP</sequence>
<proteinExistence type="predicted"/>
<keyword evidence="2" id="KW-1185">Reference proteome</keyword>